<dbReference type="AlphaFoldDB" id="A0A182SBU9"/>
<dbReference type="PRINTS" id="PR01217">
    <property type="entry name" value="PRICHEXTENSN"/>
</dbReference>
<reference evidence="4" key="1">
    <citation type="submission" date="2013-09" db="EMBL/GenBank/DDBJ databases">
        <title>The Genome Sequence of Anopheles maculatus species B.</title>
        <authorList>
            <consortium name="The Broad Institute Genomics Platform"/>
            <person name="Neafsey D.E."/>
            <person name="Besansky N."/>
            <person name="Howell P."/>
            <person name="Walton C."/>
            <person name="Young S.K."/>
            <person name="Zeng Q."/>
            <person name="Gargeya S."/>
            <person name="Fitzgerald M."/>
            <person name="Haas B."/>
            <person name="Abouelleil A."/>
            <person name="Allen A.W."/>
            <person name="Alvarado L."/>
            <person name="Arachchi H.M."/>
            <person name="Berlin A.M."/>
            <person name="Chapman S.B."/>
            <person name="Gainer-Dewar J."/>
            <person name="Goldberg J."/>
            <person name="Griggs A."/>
            <person name="Gujja S."/>
            <person name="Hansen M."/>
            <person name="Howarth C."/>
            <person name="Imamovic A."/>
            <person name="Ireland A."/>
            <person name="Larimer J."/>
            <person name="McCowan C."/>
            <person name="Murphy C."/>
            <person name="Pearson M."/>
            <person name="Poon T.W."/>
            <person name="Priest M."/>
            <person name="Roberts A."/>
            <person name="Saif S."/>
            <person name="Shea T."/>
            <person name="Sisk P."/>
            <person name="Sykes S."/>
            <person name="Wortman J."/>
            <person name="Nusbaum C."/>
            <person name="Birren B."/>
        </authorList>
    </citation>
    <scope>NUCLEOTIDE SEQUENCE [LARGE SCALE GENOMIC DNA]</scope>
    <source>
        <strain evidence="4">maculatus3</strain>
    </source>
</reference>
<feature type="compositionally biased region" description="Pro residues" evidence="1">
    <location>
        <begin position="212"/>
        <end position="233"/>
    </location>
</feature>
<sequence length="490" mass="53258">MVLRTRMLLSWSGLLLLGTLLATSSATADSTPRTESSSVEQLAIVNHGSLGTPVTVTTRIENAAGDKLDFNGDHFFGPDKEQHDYNRQAHLKLEYVRNQDPQLRRFLGKSIVKRQADFPYPPAVYPPTHYEPPTTLPPTTTTTTTTPAPTTTTTTTEPPPPPPTPGVPHEVYGVPPDDPQDVVVPCGTSSNQSVSPEYDDCVFSQLPPLPGLVYPPPPPPPVPLPTPVDPQPSPVDWNTEPVPEVEVVALDPSQSSLYNINEVVGVFLDGQPEAPQPSNGGPEESSSGSSGCSDCNFEQLPALPELVYPSLPDTTTTPATSPPPPPLTPIVPQEPSSVPSSDCLPAEHRFRLEKERNGNTDLIDLRFSKSSNNQQPRVLSTHSQVILVQSMPPYPVLKSKPGRTPPKAISRGSLKFKHSRKESNFDVKRFEQDHQVWNPNDEDSVVVPSSEQQGEVAQIVLCTVDCHTVEDKVQSPETPAMTIPSDGRLW</sequence>
<feature type="compositionally biased region" description="Pro residues" evidence="1">
    <location>
        <begin position="320"/>
        <end position="329"/>
    </location>
</feature>
<feature type="compositionally biased region" description="Low complexity" evidence="1">
    <location>
        <begin position="126"/>
        <end position="156"/>
    </location>
</feature>
<evidence type="ECO:0000313" key="4">
    <source>
        <dbReference type="Proteomes" id="UP000075901"/>
    </source>
</evidence>
<feature type="region of interest" description="Disordered" evidence="1">
    <location>
        <begin position="269"/>
        <end position="343"/>
    </location>
</feature>
<evidence type="ECO:0000256" key="2">
    <source>
        <dbReference type="SAM" id="SignalP"/>
    </source>
</evidence>
<dbReference type="Proteomes" id="UP000075901">
    <property type="component" value="Unassembled WGS sequence"/>
</dbReference>
<proteinExistence type="predicted"/>
<feature type="region of interest" description="Disordered" evidence="1">
    <location>
        <begin position="212"/>
        <end position="239"/>
    </location>
</feature>
<reference evidence="3" key="2">
    <citation type="submission" date="2020-05" db="UniProtKB">
        <authorList>
            <consortium name="EnsemblMetazoa"/>
        </authorList>
    </citation>
    <scope>IDENTIFICATION</scope>
    <source>
        <strain evidence="3">maculatus3</strain>
    </source>
</reference>
<dbReference type="VEuPathDB" id="VectorBase:AMAM003658"/>
<dbReference type="EnsemblMetazoa" id="AMAM003658-RA">
    <property type="protein sequence ID" value="AMAM003658-PA"/>
    <property type="gene ID" value="AMAM003658"/>
</dbReference>
<organism evidence="3 4">
    <name type="scientific">Anopheles maculatus</name>
    <dbReference type="NCBI Taxonomy" id="74869"/>
    <lineage>
        <taxon>Eukaryota</taxon>
        <taxon>Metazoa</taxon>
        <taxon>Ecdysozoa</taxon>
        <taxon>Arthropoda</taxon>
        <taxon>Hexapoda</taxon>
        <taxon>Insecta</taxon>
        <taxon>Pterygota</taxon>
        <taxon>Neoptera</taxon>
        <taxon>Endopterygota</taxon>
        <taxon>Diptera</taxon>
        <taxon>Nematocera</taxon>
        <taxon>Culicoidea</taxon>
        <taxon>Culicidae</taxon>
        <taxon>Anophelinae</taxon>
        <taxon>Anopheles</taxon>
        <taxon>Anopheles maculatus group</taxon>
    </lineage>
</organism>
<feature type="region of interest" description="Disordered" evidence="1">
    <location>
        <begin position="122"/>
        <end position="198"/>
    </location>
</feature>
<keyword evidence="2" id="KW-0732">Signal</keyword>
<feature type="chain" id="PRO_5008135636" evidence="2">
    <location>
        <begin position="29"/>
        <end position="490"/>
    </location>
</feature>
<evidence type="ECO:0000256" key="1">
    <source>
        <dbReference type="SAM" id="MobiDB-lite"/>
    </source>
</evidence>
<feature type="compositionally biased region" description="Low complexity" evidence="1">
    <location>
        <begin position="277"/>
        <end position="296"/>
    </location>
</feature>
<evidence type="ECO:0000313" key="3">
    <source>
        <dbReference type="EnsemblMetazoa" id="AMAM003658-PA"/>
    </source>
</evidence>
<feature type="compositionally biased region" description="Pro residues" evidence="1">
    <location>
        <begin position="157"/>
        <end position="166"/>
    </location>
</feature>
<feature type="signal peptide" evidence="2">
    <location>
        <begin position="1"/>
        <end position="28"/>
    </location>
</feature>
<keyword evidence="4" id="KW-1185">Reference proteome</keyword>
<accession>A0A182SBU9</accession>
<name>A0A182SBU9_9DIPT</name>
<feature type="compositionally biased region" description="Low complexity" evidence="1">
    <location>
        <begin position="309"/>
        <end position="319"/>
    </location>
</feature>
<protein>
    <submittedName>
        <fullName evidence="3">Uncharacterized protein</fullName>
    </submittedName>
</protein>